<dbReference type="eggNOG" id="COG0431">
    <property type="taxonomic scope" value="Bacteria"/>
</dbReference>
<evidence type="ECO:0000259" key="4">
    <source>
        <dbReference type="Pfam" id="PF03358"/>
    </source>
</evidence>
<dbReference type="Proteomes" id="UP000051639">
    <property type="component" value="Unassembled WGS sequence"/>
</dbReference>
<dbReference type="PATRIC" id="fig|148604.4.peg.155"/>
<dbReference type="InterPro" id="IPR005025">
    <property type="entry name" value="FMN_Rdtase-like_dom"/>
</dbReference>
<dbReference type="STRING" id="1203076.GCA_000312405_00441"/>
<sequence length="182" mass="20025">MLKVVGLSGSVAGSQTITTMREVEKEIGRTYGTEVNFKMLDLRDYQLQASDGRDFHEYDGDTYQVATTLAAADAIIVGTPIFQGSIPGALKNVFDLLPEDGFRGKVIGTVVNAGSPRFFLAAEYQLKPVLTAMKAEVISNCAFVEAREIYRTEIIEDATKHRIDKVARQTVALAQFLQQQES</sequence>
<dbReference type="PANTHER" id="PTHR43408">
    <property type="entry name" value="FMN REDUCTASE (NADPH)"/>
    <property type="match status" value="1"/>
</dbReference>
<protein>
    <submittedName>
        <fullName evidence="5">Flavodoxin-like protein</fullName>
    </submittedName>
</protein>
<evidence type="ECO:0000313" key="6">
    <source>
        <dbReference type="Proteomes" id="UP000051639"/>
    </source>
</evidence>
<dbReference type="Gene3D" id="3.40.50.360">
    <property type="match status" value="1"/>
</dbReference>
<proteinExistence type="predicted"/>
<evidence type="ECO:0000256" key="2">
    <source>
        <dbReference type="ARBA" id="ARBA00022643"/>
    </source>
</evidence>
<dbReference type="GO" id="GO:0016491">
    <property type="term" value="F:oxidoreductase activity"/>
    <property type="evidence" value="ECO:0007669"/>
    <property type="project" value="UniProtKB-KW"/>
</dbReference>
<dbReference type="PANTHER" id="PTHR43408:SF2">
    <property type="entry name" value="FMN REDUCTASE (NADPH)"/>
    <property type="match status" value="1"/>
</dbReference>
<keyword evidence="1" id="KW-0285">Flavoprotein</keyword>
<name>A0A0R2GVZ0_9LACO</name>
<dbReference type="Pfam" id="PF03358">
    <property type="entry name" value="FMN_red"/>
    <property type="match status" value="1"/>
</dbReference>
<dbReference type="InterPro" id="IPR029039">
    <property type="entry name" value="Flavoprotein-like_sf"/>
</dbReference>
<dbReference type="OrthoDB" id="9812295at2"/>
<gene>
    <name evidence="5" type="ORF">IV41_GL000156</name>
</gene>
<feature type="domain" description="NADPH-dependent FMN reductase-like" evidence="4">
    <location>
        <begin position="3"/>
        <end position="144"/>
    </location>
</feature>
<dbReference type="InterPro" id="IPR051814">
    <property type="entry name" value="NAD(P)H-dep_FMN_reductase"/>
</dbReference>
<comment type="caution">
    <text evidence="5">The sequence shown here is derived from an EMBL/GenBank/DDBJ whole genome shotgun (WGS) entry which is preliminary data.</text>
</comment>
<dbReference type="GeneID" id="82933266"/>
<organism evidence="5 6">
    <name type="scientific">Limosilactobacillus ingluviei</name>
    <dbReference type="NCBI Taxonomy" id="148604"/>
    <lineage>
        <taxon>Bacteria</taxon>
        <taxon>Bacillati</taxon>
        <taxon>Bacillota</taxon>
        <taxon>Bacilli</taxon>
        <taxon>Lactobacillales</taxon>
        <taxon>Lactobacillaceae</taxon>
        <taxon>Limosilactobacillus</taxon>
    </lineage>
</organism>
<evidence type="ECO:0000256" key="3">
    <source>
        <dbReference type="ARBA" id="ARBA00023002"/>
    </source>
</evidence>
<dbReference type="RefSeq" id="WP_019205490.1">
    <property type="nucleotide sequence ID" value="NZ_CANCWV010000004.1"/>
</dbReference>
<evidence type="ECO:0000313" key="5">
    <source>
        <dbReference type="EMBL" id="KRN44728.1"/>
    </source>
</evidence>
<keyword evidence="6" id="KW-1185">Reference proteome</keyword>
<dbReference type="EMBL" id="JQBA01000010">
    <property type="protein sequence ID" value="KRN44728.1"/>
    <property type="molecule type" value="Genomic_DNA"/>
</dbReference>
<dbReference type="SUPFAM" id="SSF52218">
    <property type="entry name" value="Flavoproteins"/>
    <property type="match status" value="1"/>
</dbReference>
<evidence type="ECO:0000256" key="1">
    <source>
        <dbReference type="ARBA" id="ARBA00022630"/>
    </source>
</evidence>
<keyword evidence="3" id="KW-0560">Oxidoreductase</keyword>
<accession>A0A0R2GVZ0</accession>
<dbReference type="AlphaFoldDB" id="A0A0R2GVZ0"/>
<keyword evidence="2" id="KW-0288">FMN</keyword>
<reference evidence="5 6" key="1">
    <citation type="journal article" date="2015" name="Genome Announc.">
        <title>Expanding the biotechnology potential of lactobacilli through comparative genomics of 213 strains and associated genera.</title>
        <authorList>
            <person name="Sun Z."/>
            <person name="Harris H.M."/>
            <person name="McCann A."/>
            <person name="Guo C."/>
            <person name="Argimon S."/>
            <person name="Zhang W."/>
            <person name="Yang X."/>
            <person name="Jeffery I.B."/>
            <person name="Cooney J.C."/>
            <person name="Kagawa T.F."/>
            <person name="Liu W."/>
            <person name="Song Y."/>
            <person name="Salvetti E."/>
            <person name="Wrobel A."/>
            <person name="Rasinkangas P."/>
            <person name="Parkhill J."/>
            <person name="Rea M.C."/>
            <person name="O'Sullivan O."/>
            <person name="Ritari J."/>
            <person name="Douillard F.P."/>
            <person name="Paul Ross R."/>
            <person name="Yang R."/>
            <person name="Briner A.E."/>
            <person name="Felis G.E."/>
            <person name="de Vos W.M."/>
            <person name="Barrangou R."/>
            <person name="Klaenhammer T.R."/>
            <person name="Caufield P.W."/>
            <person name="Cui Y."/>
            <person name="Zhang H."/>
            <person name="O'Toole P.W."/>
        </authorList>
    </citation>
    <scope>NUCLEOTIDE SEQUENCE [LARGE SCALE GENOMIC DNA]</scope>
    <source>
        <strain evidence="5 6">DSM 14792</strain>
    </source>
</reference>